<name>A0A1D3CZU8_9EIME</name>
<feature type="region of interest" description="Disordered" evidence="1">
    <location>
        <begin position="366"/>
        <end position="402"/>
    </location>
</feature>
<feature type="region of interest" description="Disordered" evidence="1">
    <location>
        <begin position="561"/>
        <end position="612"/>
    </location>
</feature>
<dbReference type="VEuPathDB" id="ToxoDB:cyc_08023"/>
<feature type="region of interest" description="Disordered" evidence="1">
    <location>
        <begin position="793"/>
        <end position="815"/>
    </location>
</feature>
<comment type="caution">
    <text evidence="3">The sequence shown here is derived from an EMBL/GenBank/DDBJ whole genome shotgun (WGS) entry which is preliminary data.</text>
</comment>
<dbReference type="AlphaFoldDB" id="A0A1D3CZU8"/>
<dbReference type="Gene3D" id="3.40.525.10">
    <property type="entry name" value="CRAL-TRIO lipid binding domain"/>
    <property type="match status" value="1"/>
</dbReference>
<evidence type="ECO:0000256" key="1">
    <source>
        <dbReference type="SAM" id="MobiDB-lite"/>
    </source>
</evidence>
<gene>
    <name evidence="3" type="ORF">cyc_08023</name>
</gene>
<dbReference type="PANTHER" id="PTHR46818">
    <property type="entry name" value="DOMAIN-CONTAINING PROTEIN, PUTATIVE-RELATED"/>
    <property type="match status" value="1"/>
</dbReference>
<accession>A0A1D3CZU8</accession>
<evidence type="ECO:0000259" key="2">
    <source>
        <dbReference type="PROSITE" id="PS50191"/>
    </source>
</evidence>
<feature type="compositionally biased region" description="Basic and acidic residues" evidence="1">
    <location>
        <begin position="683"/>
        <end position="692"/>
    </location>
</feature>
<protein>
    <submittedName>
        <fullName evidence="3">Sec14 family protein</fullName>
    </submittedName>
</protein>
<feature type="compositionally biased region" description="Basic and acidic residues" evidence="1">
    <location>
        <begin position="382"/>
        <end position="393"/>
    </location>
</feature>
<dbReference type="CDD" id="cd00170">
    <property type="entry name" value="SEC14"/>
    <property type="match status" value="1"/>
</dbReference>
<dbReference type="InterPro" id="IPR001251">
    <property type="entry name" value="CRAL-TRIO_dom"/>
</dbReference>
<dbReference type="InterPro" id="IPR036865">
    <property type="entry name" value="CRAL-TRIO_dom_sf"/>
</dbReference>
<sequence>MRPLLVLSLQRLQQLQRESGSEEKVTRLVIFCLEFFLRYLCVAGVVESWSVLCDLNGTSISSFPLPLLLKLIQLIQGAYRGRLYRFYVLHAPRLFHFVARPLVASLPATTAKKVRVYTQLEEWYEERCMQFAAHQVEKKFGGTAPDVTEAWYPFRFYPGPFEPEASPQSSDLDSSFIRWESEKKMHAKVHPIVHTGVSLHASLLRKRKDEEHPSSPHDRHETPPFRYAAWLHQLPELPLAPATVDWATRILRGPLRSHHECLLQHLRESRQENLTRACNSTLLPEQPPESPTNHVASQSCQGFLAHAPSGTVSPEAIPQTASATQCPTRSCVEPASASVVPLHPASGQPIAEAPFLGELDLEPLTHASESPAPLNSTYNDAPEEHGVAKESTHGDASWAGETDSLNGGIAMCQKKRPTSGHNVAPFVAVEHSKPGIVSGDGRRGPVDAPPIQHSQRQADNCALQCHPELEPQAERPKTFAPPSRHCKKHDASVRIPTSAHVRAYWALQRCHGSPAGAVDSLPVLPRSVPAAQAPNFPSLGVRATNLQQLFGVVGEWQKKDSTVEPRTAFSPPLRSRSYAPAEESQPPTQCKTFQPGTPIPLRHPHSPCSSSLEGSPMTTSLCTITIPEKASGTPLACTWQSAPACRCSPNWGSPTCCTYSRPQWESLSGTPKSEIRACQPYEESPKPLDRQSELGATPTPKLAPKSSVGGPSFTAGSEVRGIESSIAKLRLAGPRIPLQKSSQFLLPVTPEPSPSVSIYSARESSSSGSALLFSDNPDDESGSVLCGVMSGTQQPEIASRPQDADTAGSHDETSPVYLSPLVDITQRHRGDTGRLIVASQASRTVESRMLKRVVRSLCSSVSGTNSCSEQRLLEKCDSVSQPTRSKRFNKYYSRTQRQNAEPLQRESEKSHCVGFRRRVSRRLLPHRYPSVATPPCTAAGIPKPATRRRYRRMLHYRRRTGADPGSRFTVPENTGPTSNSGCEVYMDDTGTARKSGSLSEVRGYSRRLIRLPISFSHGVRRGTFVFARYMQGKTCSSESA</sequence>
<dbReference type="SUPFAM" id="SSF52087">
    <property type="entry name" value="CRAL/TRIO domain"/>
    <property type="match status" value="1"/>
</dbReference>
<feature type="compositionally biased region" description="Polar residues" evidence="1">
    <location>
        <begin position="585"/>
        <end position="595"/>
    </location>
</feature>
<reference evidence="3 4" key="1">
    <citation type="journal article" date="2016" name="BMC Genomics">
        <title>Comparative genomics reveals Cyclospora cayetanensis possesses coccidia-like metabolism and invasion components but unique surface antigens.</title>
        <authorList>
            <person name="Liu S."/>
            <person name="Wang L."/>
            <person name="Zheng H."/>
            <person name="Xu Z."/>
            <person name="Roellig D.M."/>
            <person name="Li N."/>
            <person name="Frace M.A."/>
            <person name="Tang K."/>
            <person name="Arrowood M.J."/>
            <person name="Moss D.M."/>
            <person name="Zhang L."/>
            <person name="Feng Y."/>
            <person name="Xiao L."/>
        </authorList>
    </citation>
    <scope>NUCLEOTIDE SEQUENCE [LARGE SCALE GENOMIC DNA]</scope>
    <source>
        <strain evidence="3 4">CHN_HEN01</strain>
    </source>
</reference>
<keyword evidence="4" id="KW-1185">Reference proteome</keyword>
<feature type="compositionally biased region" description="Polar residues" evidence="1">
    <location>
        <begin position="971"/>
        <end position="981"/>
    </location>
</feature>
<feature type="region of interest" description="Disordered" evidence="1">
    <location>
        <begin position="961"/>
        <end position="981"/>
    </location>
</feature>
<feature type="region of interest" description="Disordered" evidence="1">
    <location>
        <begin position="682"/>
        <end position="716"/>
    </location>
</feature>
<dbReference type="VEuPathDB" id="ToxoDB:LOC34623848"/>
<feature type="domain" description="CRAL-TRIO" evidence="2">
    <location>
        <begin position="1"/>
        <end position="148"/>
    </location>
</feature>
<dbReference type="PANTHER" id="PTHR46818:SF1">
    <property type="entry name" value="CHROMOSOME UNDETERMINED SCAFFOLD_125, WHOLE GENOME SHOTGUN SEQUENCE"/>
    <property type="match status" value="1"/>
</dbReference>
<organism evidence="3 4">
    <name type="scientific">Cyclospora cayetanensis</name>
    <dbReference type="NCBI Taxonomy" id="88456"/>
    <lineage>
        <taxon>Eukaryota</taxon>
        <taxon>Sar</taxon>
        <taxon>Alveolata</taxon>
        <taxon>Apicomplexa</taxon>
        <taxon>Conoidasida</taxon>
        <taxon>Coccidia</taxon>
        <taxon>Eucoccidiorida</taxon>
        <taxon>Eimeriorina</taxon>
        <taxon>Eimeriidae</taxon>
        <taxon>Cyclospora</taxon>
    </lineage>
</organism>
<dbReference type="VEuPathDB" id="ToxoDB:LOC113146530"/>
<evidence type="ECO:0000313" key="3">
    <source>
        <dbReference type="EMBL" id="OEH76669.1"/>
    </source>
</evidence>
<dbReference type="PROSITE" id="PS50191">
    <property type="entry name" value="CRAL_TRIO"/>
    <property type="match status" value="1"/>
</dbReference>
<dbReference type="EMBL" id="JROU02001380">
    <property type="protein sequence ID" value="OEH76669.1"/>
    <property type="molecule type" value="Genomic_DNA"/>
</dbReference>
<dbReference type="InParanoid" id="A0A1D3CZU8"/>
<proteinExistence type="predicted"/>
<evidence type="ECO:0000313" key="4">
    <source>
        <dbReference type="Proteomes" id="UP000095192"/>
    </source>
</evidence>
<dbReference type="Proteomes" id="UP000095192">
    <property type="component" value="Unassembled WGS sequence"/>
</dbReference>
<dbReference type="Pfam" id="PF00650">
    <property type="entry name" value="CRAL_TRIO"/>
    <property type="match status" value="1"/>
</dbReference>